<evidence type="ECO:0000259" key="8">
    <source>
        <dbReference type="PROSITE" id="PS51705"/>
    </source>
</evidence>
<dbReference type="InterPro" id="IPR025121">
    <property type="entry name" value="GTPase_HflX_N"/>
</dbReference>
<feature type="binding site" evidence="6">
    <location>
        <begin position="243"/>
        <end position="246"/>
    </location>
    <ligand>
        <name>GTP</name>
        <dbReference type="ChEBI" id="CHEBI:37565"/>
    </ligand>
</feature>
<dbReference type="InterPro" id="IPR006073">
    <property type="entry name" value="GTP-bd"/>
</dbReference>
<dbReference type="PANTHER" id="PTHR10229">
    <property type="entry name" value="GTP-BINDING PROTEIN HFLX"/>
    <property type="match status" value="1"/>
</dbReference>
<dbReference type="HAMAP" id="MF_00900">
    <property type="entry name" value="GTPase_HflX"/>
    <property type="match status" value="1"/>
</dbReference>
<dbReference type="GeneID" id="14407961"/>
<dbReference type="AlphaFoldDB" id="L0KY40"/>
<evidence type="ECO:0000313" key="9">
    <source>
        <dbReference type="EMBL" id="AGB48998.1"/>
    </source>
</evidence>
<comment type="cofactor">
    <cofactor evidence="7">
        <name>Mg(2+)</name>
        <dbReference type="ChEBI" id="CHEBI:18420"/>
    </cofactor>
</comment>
<feature type="binding site" evidence="6">
    <location>
        <begin position="310"/>
        <end position="313"/>
    </location>
    <ligand>
        <name>GTP</name>
        <dbReference type="ChEBI" id="CHEBI:37565"/>
    </ligand>
</feature>
<comment type="subunit">
    <text evidence="5">Monomer. Associates with the 50S ribosomal subunit.</text>
</comment>
<evidence type="ECO:0000256" key="5">
    <source>
        <dbReference type="HAMAP-Rule" id="MF_00900"/>
    </source>
</evidence>
<dbReference type="Gene3D" id="6.10.250.2860">
    <property type="match status" value="1"/>
</dbReference>
<protein>
    <recommendedName>
        <fullName evidence="5">GTPase HflX</fullName>
    </recommendedName>
    <alternativeName>
        <fullName evidence="5">GTP-binding protein HflX</fullName>
    </alternativeName>
</protein>
<feature type="binding site" evidence="6">
    <location>
        <begin position="197"/>
        <end position="204"/>
    </location>
    <ligand>
        <name>GTP</name>
        <dbReference type="ChEBI" id="CHEBI:37565"/>
    </ligand>
</feature>
<feature type="binding site" evidence="7">
    <location>
        <position position="224"/>
    </location>
    <ligand>
        <name>Mg(2+)</name>
        <dbReference type="ChEBI" id="CHEBI:18420"/>
    </ligand>
</feature>
<evidence type="ECO:0000256" key="6">
    <source>
        <dbReference type="PIRSR" id="PIRSR006809-1"/>
    </source>
</evidence>
<feature type="binding site" evidence="7">
    <location>
        <position position="204"/>
    </location>
    <ligand>
        <name>Mg(2+)</name>
        <dbReference type="ChEBI" id="CHEBI:18420"/>
    </ligand>
</feature>
<dbReference type="STRING" id="867904.Metho_0748"/>
<evidence type="ECO:0000256" key="1">
    <source>
        <dbReference type="ARBA" id="ARBA00022723"/>
    </source>
</evidence>
<dbReference type="RefSeq" id="WP_015324166.1">
    <property type="nucleotide sequence ID" value="NC_019977.1"/>
</dbReference>
<dbReference type="GO" id="GO:0046872">
    <property type="term" value="F:metal ion binding"/>
    <property type="evidence" value="ECO:0007669"/>
    <property type="project" value="UniProtKB-KW"/>
</dbReference>
<dbReference type="KEGG" id="mhz:Metho_0748"/>
<keyword evidence="3 7" id="KW-0460">Magnesium</keyword>
<evidence type="ECO:0000313" key="10">
    <source>
        <dbReference type="Proteomes" id="UP000010866"/>
    </source>
</evidence>
<comment type="subcellular location">
    <subcellularLocation>
        <location evidence="5">Cytoplasm</location>
    </subcellularLocation>
    <text evidence="5">May associate with membranes.</text>
</comment>
<feature type="domain" description="Hflx-type G" evidence="8">
    <location>
        <begin position="191"/>
        <end position="360"/>
    </location>
</feature>
<dbReference type="GO" id="GO:0003924">
    <property type="term" value="F:GTPase activity"/>
    <property type="evidence" value="ECO:0007669"/>
    <property type="project" value="UniProtKB-UniRule"/>
</dbReference>
<evidence type="ECO:0000256" key="7">
    <source>
        <dbReference type="PIRSR" id="PIRSR006809-2"/>
    </source>
</evidence>
<dbReference type="Proteomes" id="UP000010866">
    <property type="component" value="Chromosome"/>
</dbReference>
<dbReference type="HOGENOM" id="CLU_019597_2_0_2"/>
<dbReference type="PRINTS" id="PR00326">
    <property type="entry name" value="GTP1OBG"/>
</dbReference>
<dbReference type="PROSITE" id="PS51705">
    <property type="entry name" value="G_HFLX"/>
    <property type="match status" value="1"/>
</dbReference>
<dbReference type="Pfam" id="PF16360">
    <property type="entry name" value="GTP-bdg_M"/>
    <property type="match status" value="1"/>
</dbReference>
<dbReference type="InterPro" id="IPR027417">
    <property type="entry name" value="P-loop_NTPase"/>
</dbReference>
<dbReference type="GO" id="GO:0005737">
    <property type="term" value="C:cytoplasm"/>
    <property type="evidence" value="ECO:0007669"/>
    <property type="project" value="UniProtKB-SubCell"/>
</dbReference>
<dbReference type="PIRSF" id="PIRSF006809">
    <property type="entry name" value="GTP-binding_hflX_prd"/>
    <property type="match status" value="1"/>
</dbReference>
<organism evidence="9 10">
    <name type="scientific">Methanomethylovorans hollandica (strain DSM 15978 / NBRC 107637 / DMS1)</name>
    <dbReference type="NCBI Taxonomy" id="867904"/>
    <lineage>
        <taxon>Archaea</taxon>
        <taxon>Methanobacteriati</taxon>
        <taxon>Methanobacteriota</taxon>
        <taxon>Stenosarchaea group</taxon>
        <taxon>Methanomicrobia</taxon>
        <taxon>Methanosarcinales</taxon>
        <taxon>Methanosarcinaceae</taxon>
        <taxon>Methanomethylovorans</taxon>
    </lineage>
</organism>
<dbReference type="GO" id="GO:0043022">
    <property type="term" value="F:ribosome binding"/>
    <property type="evidence" value="ECO:0007669"/>
    <property type="project" value="TreeGrafter"/>
</dbReference>
<keyword evidence="2 5" id="KW-0547">Nucleotide-binding</keyword>
<comment type="similarity">
    <text evidence="5">Belongs to the TRAFAC class OBG-HflX-like GTPase superfamily. HflX GTPase family.</text>
</comment>
<dbReference type="InterPro" id="IPR016496">
    <property type="entry name" value="GTPase_HflX"/>
</dbReference>
<reference evidence="10" key="1">
    <citation type="submission" date="2012-02" db="EMBL/GenBank/DDBJ databases">
        <title>Complete sequence of chromosome of Methanomethylovorans hollandica DSM 15978.</title>
        <authorList>
            <person name="Lucas S."/>
            <person name="Copeland A."/>
            <person name="Lapidus A."/>
            <person name="Glavina del Rio T."/>
            <person name="Dalin E."/>
            <person name="Tice H."/>
            <person name="Bruce D."/>
            <person name="Goodwin L."/>
            <person name="Pitluck S."/>
            <person name="Peters L."/>
            <person name="Mikhailova N."/>
            <person name="Held B."/>
            <person name="Kyrpides N."/>
            <person name="Mavromatis K."/>
            <person name="Ivanova N."/>
            <person name="Brettin T."/>
            <person name="Detter J.C."/>
            <person name="Han C."/>
            <person name="Larimer F."/>
            <person name="Land M."/>
            <person name="Hauser L."/>
            <person name="Markowitz V."/>
            <person name="Cheng J.-F."/>
            <person name="Hugenholtz P."/>
            <person name="Woyke T."/>
            <person name="Wu D."/>
            <person name="Spring S."/>
            <person name="Schroeder M."/>
            <person name="Brambilla E."/>
            <person name="Klenk H.-P."/>
            <person name="Eisen J.A."/>
        </authorList>
    </citation>
    <scope>NUCLEOTIDE SEQUENCE [LARGE SCALE GENOMIC DNA]</scope>
    <source>
        <strain evidence="10">DSM 15978 / NBRC 107637 / DMS1</strain>
    </source>
</reference>
<evidence type="ECO:0000256" key="3">
    <source>
        <dbReference type="ARBA" id="ARBA00022842"/>
    </source>
</evidence>
<comment type="function">
    <text evidence="5">GTPase that associates with the 50S ribosomal subunit and may have a role during protein synthesis or ribosome biogenesis.</text>
</comment>
<evidence type="ECO:0000256" key="2">
    <source>
        <dbReference type="ARBA" id="ARBA00022741"/>
    </source>
</evidence>
<proteinExistence type="inferred from homology"/>
<dbReference type="Gene3D" id="3.40.50.11060">
    <property type="entry name" value="GTPase HflX, N-terminal domain"/>
    <property type="match status" value="1"/>
</dbReference>
<dbReference type="Pfam" id="PF13167">
    <property type="entry name" value="GTP-bdg_N"/>
    <property type="match status" value="1"/>
</dbReference>
<dbReference type="GO" id="GO:0005525">
    <property type="term" value="F:GTP binding"/>
    <property type="evidence" value="ECO:0007669"/>
    <property type="project" value="UniProtKB-UniRule"/>
</dbReference>
<dbReference type="SUPFAM" id="SSF52540">
    <property type="entry name" value="P-loop containing nucleoside triphosphate hydrolases"/>
    <property type="match status" value="1"/>
</dbReference>
<accession>L0KY40</accession>
<dbReference type="EMBL" id="CP003362">
    <property type="protein sequence ID" value="AGB48998.1"/>
    <property type="molecule type" value="Genomic_DNA"/>
</dbReference>
<dbReference type="InterPro" id="IPR042108">
    <property type="entry name" value="GTPase_HflX_N_sf"/>
</dbReference>
<keyword evidence="10" id="KW-1185">Reference proteome</keyword>
<feature type="binding site" evidence="6">
    <location>
        <begin position="222"/>
        <end position="226"/>
    </location>
    <ligand>
        <name>GTP</name>
        <dbReference type="ChEBI" id="CHEBI:37565"/>
    </ligand>
</feature>
<feature type="binding site" evidence="6">
    <location>
        <begin position="338"/>
        <end position="340"/>
    </location>
    <ligand>
        <name>GTP</name>
        <dbReference type="ChEBI" id="CHEBI:37565"/>
    </ligand>
</feature>
<keyword evidence="5" id="KW-0963">Cytoplasm</keyword>
<dbReference type="OrthoDB" id="10150at2157"/>
<dbReference type="InterPro" id="IPR032305">
    <property type="entry name" value="GTP-bd_M"/>
</dbReference>
<keyword evidence="4 5" id="KW-0342">GTP-binding</keyword>
<sequence>MKKVIVVQRVDPDSDDLKNKRQLAELKDLAFAANYSVTGEVIQSRYPDKKYQLGKGKVQELALSVKALDAEKVIFCNELSSMQLYNITDTCKCAVIDKFQLILEIFALRATTRRAKLQVELARLEYEIPRAKIIVSHLKKEERPGFMGLGSYEDSYEQDIKGRIARIKGELSHVQGHNESLRTFRHAHGLSMVALAGYTNAGKSTLFNALMEEDVDVADMLFTTLSPVARSMDVMGRKVILTDTVGFIEDLPHWLIDAFRSTLDEIFFADIILLVVDASEPLDIMHDKLLTCHETLWEQVHDASVITVMNKTDLISQEELNEKMEALGYLVPNPVYISAKTMGGLGDLKQAIRSKLPVWERKEISMPFSKHSMSVLSWLFKEGVVHSVKYTDQILVDLEAREEVINKVISFIDV</sequence>
<dbReference type="PANTHER" id="PTHR10229:SF8">
    <property type="entry name" value="GTPASE HFLX"/>
    <property type="match status" value="1"/>
</dbReference>
<keyword evidence="1 7" id="KW-0479">Metal-binding</keyword>
<dbReference type="Gene3D" id="3.40.50.300">
    <property type="entry name" value="P-loop containing nucleotide triphosphate hydrolases"/>
    <property type="match status" value="1"/>
</dbReference>
<dbReference type="Pfam" id="PF01926">
    <property type="entry name" value="MMR_HSR1"/>
    <property type="match status" value="1"/>
</dbReference>
<gene>
    <name evidence="5" type="primary">hflX</name>
    <name evidence="9" type="ordered locus">Metho_0748</name>
</gene>
<dbReference type="InterPro" id="IPR030394">
    <property type="entry name" value="G_HFLX_dom"/>
</dbReference>
<dbReference type="NCBIfam" id="TIGR03156">
    <property type="entry name" value="GTP_HflX"/>
    <property type="match status" value="1"/>
</dbReference>
<evidence type="ECO:0000256" key="4">
    <source>
        <dbReference type="ARBA" id="ARBA00023134"/>
    </source>
</evidence>
<name>L0KY40_METHD</name>
<dbReference type="CDD" id="cd01878">
    <property type="entry name" value="HflX"/>
    <property type="match status" value="1"/>
</dbReference>